<dbReference type="Proteomes" id="UP000055024">
    <property type="component" value="Unassembled WGS sequence"/>
</dbReference>
<reference evidence="1 2" key="1">
    <citation type="submission" date="2015-01" db="EMBL/GenBank/DDBJ databases">
        <title>Evolution of Trichinella species and genotypes.</title>
        <authorList>
            <person name="Korhonen P.K."/>
            <person name="Edoardo P."/>
            <person name="Giuseppe L.R."/>
            <person name="Gasser R.B."/>
        </authorList>
    </citation>
    <scope>NUCLEOTIDE SEQUENCE [LARGE SCALE GENOMIC DNA]</scope>
    <source>
        <strain evidence="1">ISS1029</strain>
    </source>
</reference>
<protein>
    <submittedName>
        <fullName evidence="1">Uncharacterized protein</fullName>
    </submittedName>
</protein>
<dbReference type="EMBL" id="JYDP01000003">
    <property type="protein sequence ID" value="KRZ18456.1"/>
    <property type="molecule type" value="Genomic_DNA"/>
</dbReference>
<evidence type="ECO:0000313" key="1">
    <source>
        <dbReference type="EMBL" id="KRZ18456.1"/>
    </source>
</evidence>
<comment type="caution">
    <text evidence="1">The sequence shown here is derived from an EMBL/GenBank/DDBJ whole genome shotgun (WGS) entry which is preliminary data.</text>
</comment>
<gene>
    <name evidence="1" type="ORF">T11_639</name>
</gene>
<name>A0A0V1I6K4_9BILA</name>
<proteinExistence type="predicted"/>
<evidence type="ECO:0000313" key="2">
    <source>
        <dbReference type="Proteomes" id="UP000055024"/>
    </source>
</evidence>
<accession>A0A0V1I6K4</accession>
<sequence>MRDSETLLMNANRSIHCRDGTFLLSQFPLYRIHEFVAALLATQKNTLLVHLPLLWSIPYSDASIAPKPTPSIYKLYLFTISGTDTSINRFAFLSHLFFFVIGSTPKKVVLIVMRMRKTVHC</sequence>
<keyword evidence="2" id="KW-1185">Reference proteome</keyword>
<dbReference type="AlphaFoldDB" id="A0A0V1I6K4"/>
<organism evidence="1 2">
    <name type="scientific">Trichinella zimbabwensis</name>
    <dbReference type="NCBI Taxonomy" id="268475"/>
    <lineage>
        <taxon>Eukaryota</taxon>
        <taxon>Metazoa</taxon>
        <taxon>Ecdysozoa</taxon>
        <taxon>Nematoda</taxon>
        <taxon>Enoplea</taxon>
        <taxon>Dorylaimia</taxon>
        <taxon>Trichinellida</taxon>
        <taxon>Trichinellidae</taxon>
        <taxon>Trichinella</taxon>
    </lineage>
</organism>